<dbReference type="InterPro" id="IPR056896">
    <property type="entry name" value="SIDD_N"/>
</dbReference>
<comment type="similarity">
    <text evidence="4">Belongs to the NRP synthetase family.</text>
</comment>
<organism evidence="7 8">
    <name type="scientific">Corynascus novoguineensis</name>
    <dbReference type="NCBI Taxonomy" id="1126955"/>
    <lineage>
        <taxon>Eukaryota</taxon>
        <taxon>Fungi</taxon>
        <taxon>Dikarya</taxon>
        <taxon>Ascomycota</taxon>
        <taxon>Pezizomycotina</taxon>
        <taxon>Sordariomycetes</taxon>
        <taxon>Sordariomycetidae</taxon>
        <taxon>Sordariales</taxon>
        <taxon>Chaetomiaceae</taxon>
        <taxon>Corynascus</taxon>
    </lineage>
</organism>
<dbReference type="InterPro" id="IPR001242">
    <property type="entry name" value="Condensation_dom"/>
</dbReference>
<dbReference type="PROSITE" id="PS00012">
    <property type="entry name" value="PHOSPHOPANTETHEINE"/>
    <property type="match status" value="1"/>
</dbReference>
<dbReference type="Gene3D" id="3.30.300.30">
    <property type="match status" value="2"/>
</dbReference>
<keyword evidence="3" id="KW-0436">Ligase</keyword>
<dbReference type="Pfam" id="PF00668">
    <property type="entry name" value="Condensation"/>
    <property type="match status" value="2"/>
</dbReference>
<evidence type="ECO:0000313" key="8">
    <source>
        <dbReference type="Proteomes" id="UP001303647"/>
    </source>
</evidence>
<dbReference type="InterPro" id="IPR045851">
    <property type="entry name" value="AMP-bd_C_sf"/>
</dbReference>
<evidence type="ECO:0000256" key="3">
    <source>
        <dbReference type="ARBA" id="ARBA00022598"/>
    </source>
</evidence>
<reference evidence="7" key="2">
    <citation type="submission" date="2023-05" db="EMBL/GenBank/DDBJ databases">
        <authorList>
            <consortium name="Lawrence Berkeley National Laboratory"/>
            <person name="Steindorff A."/>
            <person name="Hensen N."/>
            <person name="Bonometti L."/>
            <person name="Westerberg I."/>
            <person name="Brannstrom I.O."/>
            <person name="Guillou S."/>
            <person name="Cros-Aarteil S."/>
            <person name="Calhoun S."/>
            <person name="Haridas S."/>
            <person name="Kuo A."/>
            <person name="Mondo S."/>
            <person name="Pangilinan J."/>
            <person name="Riley R."/>
            <person name="Labutti K."/>
            <person name="Andreopoulos B."/>
            <person name="Lipzen A."/>
            <person name="Chen C."/>
            <person name="Yanf M."/>
            <person name="Daum C."/>
            <person name="Ng V."/>
            <person name="Clum A."/>
            <person name="Ohm R."/>
            <person name="Martin F."/>
            <person name="Silar P."/>
            <person name="Natvig D."/>
            <person name="Lalanne C."/>
            <person name="Gautier V."/>
            <person name="Ament-Velasquez S.L."/>
            <person name="Kruys A."/>
            <person name="Hutchinson M.I."/>
            <person name="Powell A.J."/>
            <person name="Barry K."/>
            <person name="Miller A.N."/>
            <person name="Grigoriev I.V."/>
            <person name="Debuchy R."/>
            <person name="Gladieux P."/>
            <person name="Thoren M.H."/>
            <person name="Johannesson H."/>
        </authorList>
    </citation>
    <scope>NUCLEOTIDE SEQUENCE</scope>
    <source>
        <strain evidence="7">CBS 359.72</strain>
    </source>
</reference>
<dbReference type="FunFam" id="3.30.300.30:FF:000015">
    <property type="entry name" value="Nonribosomal peptide synthase SidD"/>
    <property type="match status" value="1"/>
</dbReference>
<dbReference type="InterPro" id="IPR020806">
    <property type="entry name" value="PKS_PP-bd"/>
</dbReference>
<dbReference type="InterPro" id="IPR020845">
    <property type="entry name" value="AMP-binding_CS"/>
</dbReference>
<evidence type="ECO:0000256" key="4">
    <source>
        <dbReference type="ARBA" id="ARBA00029454"/>
    </source>
</evidence>
<dbReference type="GO" id="GO:0005737">
    <property type="term" value="C:cytoplasm"/>
    <property type="evidence" value="ECO:0007669"/>
    <property type="project" value="TreeGrafter"/>
</dbReference>
<dbReference type="GO" id="GO:0016874">
    <property type="term" value="F:ligase activity"/>
    <property type="evidence" value="ECO:0007669"/>
    <property type="project" value="UniProtKB-KW"/>
</dbReference>
<keyword evidence="8" id="KW-1185">Reference proteome</keyword>
<keyword evidence="2" id="KW-0597">Phosphoprotein</keyword>
<dbReference type="InterPro" id="IPR000873">
    <property type="entry name" value="AMP-dep_synth/lig_dom"/>
</dbReference>
<dbReference type="CDD" id="cd05918">
    <property type="entry name" value="A_NRPS_SidN3_like"/>
    <property type="match status" value="1"/>
</dbReference>
<dbReference type="SUPFAM" id="SSF56801">
    <property type="entry name" value="Acetyl-CoA synthetase-like"/>
    <property type="match status" value="2"/>
</dbReference>
<evidence type="ECO:0000256" key="1">
    <source>
        <dbReference type="ARBA" id="ARBA00022450"/>
    </source>
</evidence>
<feature type="domain" description="Carrier" evidence="6">
    <location>
        <begin position="1616"/>
        <end position="1692"/>
    </location>
</feature>
<dbReference type="PROSITE" id="PS50075">
    <property type="entry name" value="CARRIER"/>
    <property type="match status" value="2"/>
</dbReference>
<dbReference type="GO" id="GO:0031177">
    <property type="term" value="F:phosphopantetheine binding"/>
    <property type="evidence" value="ECO:0007669"/>
    <property type="project" value="InterPro"/>
</dbReference>
<dbReference type="SUPFAM" id="SSF47336">
    <property type="entry name" value="ACP-like"/>
    <property type="match status" value="2"/>
</dbReference>
<feature type="domain" description="Carrier" evidence="6">
    <location>
        <begin position="785"/>
        <end position="861"/>
    </location>
</feature>
<evidence type="ECO:0000313" key="7">
    <source>
        <dbReference type="EMBL" id="KAK4244832.1"/>
    </source>
</evidence>
<dbReference type="CDD" id="cd19545">
    <property type="entry name" value="FUM14_C_NRPS-like"/>
    <property type="match status" value="1"/>
</dbReference>
<feature type="compositionally biased region" description="Polar residues" evidence="5">
    <location>
        <begin position="1696"/>
        <end position="1705"/>
    </location>
</feature>
<evidence type="ECO:0000256" key="5">
    <source>
        <dbReference type="SAM" id="MobiDB-lite"/>
    </source>
</evidence>
<name>A0AAN7HGR4_9PEZI</name>
<reference evidence="7" key="1">
    <citation type="journal article" date="2023" name="Mol. Phylogenet. Evol.">
        <title>Genome-scale phylogeny and comparative genomics of the fungal order Sordariales.</title>
        <authorList>
            <person name="Hensen N."/>
            <person name="Bonometti L."/>
            <person name="Westerberg I."/>
            <person name="Brannstrom I.O."/>
            <person name="Guillou S."/>
            <person name="Cros-Aarteil S."/>
            <person name="Calhoun S."/>
            <person name="Haridas S."/>
            <person name="Kuo A."/>
            <person name="Mondo S."/>
            <person name="Pangilinan J."/>
            <person name="Riley R."/>
            <person name="LaButti K."/>
            <person name="Andreopoulos B."/>
            <person name="Lipzen A."/>
            <person name="Chen C."/>
            <person name="Yan M."/>
            <person name="Daum C."/>
            <person name="Ng V."/>
            <person name="Clum A."/>
            <person name="Steindorff A."/>
            <person name="Ohm R.A."/>
            <person name="Martin F."/>
            <person name="Silar P."/>
            <person name="Natvig D.O."/>
            <person name="Lalanne C."/>
            <person name="Gautier V."/>
            <person name="Ament-Velasquez S.L."/>
            <person name="Kruys A."/>
            <person name="Hutchinson M.I."/>
            <person name="Powell A.J."/>
            <person name="Barry K."/>
            <person name="Miller A.N."/>
            <person name="Grigoriev I.V."/>
            <person name="Debuchy R."/>
            <person name="Gladieux P."/>
            <person name="Hiltunen Thoren M."/>
            <person name="Johannesson H."/>
        </authorList>
    </citation>
    <scope>NUCLEOTIDE SEQUENCE</scope>
    <source>
        <strain evidence="7">CBS 359.72</strain>
    </source>
</reference>
<dbReference type="Proteomes" id="UP001303647">
    <property type="component" value="Unassembled WGS sequence"/>
</dbReference>
<dbReference type="InterPro" id="IPR009081">
    <property type="entry name" value="PP-bd_ACP"/>
</dbReference>
<dbReference type="Gene3D" id="3.30.559.10">
    <property type="entry name" value="Chloramphenicol acetyltransferase-like domain"/>
    <property type="match status" value="2"/>
</dbReference>
<dbReference type="SMART" id="SM00823">
    <property type="entry name" value="PKS_PP"/>
    <property type="match status" value="2"/>
</dbReference>
<feature type="region of interest" description="Disordered" evidence="5">
    <location>
        <begin position="760"/>
        <end position="790"/>
    </location>
</feature>
<dbReference type="Pfam" id="PF00501">
    <property type="entry name" value="AMP-binding"/>
    <property type="match status" value="1"/>
</dbReference>
<dbReference type="Pfam" id="PF24895">
    <property type="entry name" value="SIDD_N"/>
    <property type="match status" value="1"/>
</dbReference>
<dbReference type="FunFam" id="3.40.50.12780:FF:000014">
    <property type="entry name" value="Nonribosomal peptide synthetase 1"/>
    <property type="match status" value="1"/>
</dbReference>
<proteinExistence type="inferred from homology"/>
<dbReference type="NCBIfam" id="TIGR01733">
    <property type="entry name" value="AA-adenyl-dom"/>
    <property type="match status" value="1"/>
</dbReference>
<dbReference type="Pfam" id="PF00550">
    <property type="entry name" value="PP-binding"/>
    <property type="match status" value="2"/>
</dbReference>
<dbReference type="PROSITE" id="PS00455">
    <property type="entry name" value="AMP_BINDING"/>
    <property type="match status" value="1"/>
</dbReference>
<dbReference type="InterPro" id="IPR010071">
    <property type="entry name" value="AA_adenyl_dom"/>
</dbReference>
<dbReference type="FunFam" id="3.30.559.30:FF:000003">
    <property type="entry name" value="Nonribosomal peptide synthase SidD"/>
    <property type="match status" value="1"/>
</dbReference>
<keyword evidence="1" id="KW-0596">Phosphopantetheine</keyword>
<evidence type="ECO:0000259" key="6">
    <source>
        <dbReference type="PROSITE" id="PS50075"/>
    </source>
</evidence>
<dbReference type="GO" id="GO:0044550">
    <property type="term" value="P:secondary metabolite biosynthetic process"/>
    <property type="evidence" value="ECO:0007669"/>
    <property type="project" value="TreeGrafter"/>
</dbReference>
<dbReference type="FunFam" id="1.10.1200.10:FF:000005">
    <property type="entry name" value="Nonribosomal peptide synthetase 1"/>
    <property type="match status" value="2"/>
</dbReference>
<dbReference type="Gene3D" id="3.30.559.30">
    <property type="entry name" value="Nonribosomal peptide synthetase, condensation domain"/>
    <property type="match status" value="2"/>
</dbReference>
<dbReference type="Gene3D" id="3.40.50.12780">
    <property type="entry name" value="N-terminal domain of ligase-like"/>
    <property type="match status" value="1"/>
</dbReference>
<dbReference type="InterPro" id="IPR036736">
    <property type="entry name" value="ACP-like_sf"/>
</dbReference>
<comment type="caution">
    <text evidence="7">The sequence shown here is derived from an EMBL/GenBank/DDBJ whole genome shotgun (WGS) entry which is preliminary data.</text>
</comment>
<dbReference type="Gene3D" id="1.10.1200.10">
    <property type="entry name" value="ACP-like"/>
    <property type="match status" value="2"/>
</dbReference>
<gene>
    <name evidence="7" type="ORF">C7999DRAFT_43563</name>
</gene>
<sequence length="2183" mass="235570">MGSVQGFERLQLKTAATLPLLNGKTPVAETMRDTPISEEVLLISWLIVLLRTREDIQFTFEWAYKTEEGANGELPGVMRLSASEVLPDLQSSVEKVASAIASQIGVTSSRPSLNHAGPISLLFSTGSLTQISKGSTKSTEPSLHLEVRLDDGPLEARPVWHSEDMLPFTVTRHVETLYDTVKLCLSNPNAPIQSLLGPTRHDLDEIWRWNHILPPTYNHCMHDVITERAQRHPDKEAISSFDGDLSYGQVDRYSTLLAHHLRTELDVKLHDFVPVCFEKSRWTVVAVLAVMKAGATMVMMDPSLPLARLQNMAEQVGAKAMVSSRKQCGLARSILPEGKSVVVEEETFKTGQGVATATTSEPLPRVPGSALMYIIFTSGSTGTPKGVKISHQTYTSSAIPRAAAVGYTEDSRVLDFASYAFDVSIDSMLLTLSKGGCLCIPSDEDRLNDINGAMRKMRVNYAGITPSVARILDLDVIASLTGGLGLGGEAVSARDVNVWGQYARIIIGYGPCECTIGCTVNSSAATGRDYISIGPGNGAAIWVADPNDHEVLMPVGAVGELLVEGPIVGQGYLNDPAKTAAAFIEDPAWLTAGHGASYPGRRGRLYKTGDLGRYDPDGSGGIVFVGRKDTQVKLRGQRVELGEIESQLRARLPADAAVIAEVIAPQGSSQAQAILVAFISPQAASTHGQEVALEIVELPLELRQALVQADKEVADVLPRYMVPTAYIPVNRIPTLISGKTDRKKLRQFGAAVDLRQMTAANQGASTASDDDQNTAEAAHADENDRPLSEMEQRLRQAWGQTLKLDPETIRLRDNFFALGGDSLAAMRLVSVCRDHSLDLSVIKTFGNPTLSAMAAVTTSLSGSQAADREERTPFSLIPQPPNSAINEASQVCGAEPADIQDIYPCTPTQESLFTFSLKSAEPYIAQRVAIIPSHISVDAWKSAWEAVVAATPVLRSRLVQLRDRAGLDQVVLGGGAIPWRHLTDMDLDGYLEQDRKERMDLGQSLARYAIVEPPHEDGKRYMVWTLHHAVYDGWSEPLLLEKVRDALQNPSPSQPLTATATMGDFVKHLREMDEAATQSFWREELEGATGPQFPRVPSRDFVPTPDSILERRVILPPGTVSALPFTLATLIRGAWALVASQHARSDDVVFGETLTGRDIPLAGIETIAGPLIATVPVRVRVPSSSSLSSCCSVADFLGTIQSAALKRTPFQHMGMQNIRRVSRDAQYACEAPTGLVVQPIPDEHTAGVVTELGFALSDVVREAIHFNPYPLMLACGVESGGDAFRVCASFDGSLVSVQEMGKVLAQFEAACVELSRDLDRGLNQVSCVPADDLNKIWSWNRDPPLAWDSVTGTLQTDSPVSLRPGSVYNPRAVVSWVCDLKNPSRLVPIGFPGELWLEGTFLGGGGSVIDSPPWLLAGAGGGSDGRRGKVQPTGNVVMLQEDGSLVFLGRKDTDSFVQGHGADPAELEVHLREYLPASNLAAAVPLNVQGTSQQELVVLIQQQPQDLVSGSSTIRVLSENHHVALANGVQVAVCTEVTISLAGALRRLDKFVQNSLASHLVSSAYIVVDKLPTDGDKVDRTLLRQLGSGIPQQVLDQLRVGFQEAWKSNNLSAQPATTTTAQDILRAAWSAVLGLDAGQIDTDDNFFRLGGDSVLAMKLVSRLRAQGHKLTVADIFRHMRLGDAAKVLKVGKQEESSAAESTNKNPSPPSYQPFSMLGSINAQRFVEEVVRPNLGNSDWSIQDAYPVTDSQALDVRATVQPPRASIQYTMLYSDQDGFDRVKLLQACKQLVSTHDILRTVFIEHESKIFQIVLKDVDIPVAVHTAQDGGNLEHSVDALCSAHIESGAFRMGSPFVHFLLVEGEGGHECFVIGLSHAQYDGVSLPLLLQDLEALYTGAGSGSLVAPSSPFSAYMAQTHAEPARSQALTYWTTLLSGSSLTVLPGQTRPSSTAEITSKAVFHSNAVHSSPAKPIREDAPVATTATLLTAAWALVLARRLRTADVTFGSITSGRAGITIAQQQQQEEAPVMGPCYQFTPVRVPFAPGWSAADLLEHVQRQGAESAAHDFVGFEAVAEAVGWKRLTDEDIFFDSVVHHQDWDDFDAMPFGGRECKVGILNPHGDAAWPLKVVSFVKGEELHVGVVGRQEDVGFVDEVLGELTSAVQELTGGSESKLLGDEVFLATGN</sequence>
<feature type="compositionally biased region" description="Basic and acidic residues" evidence="5">
    <location>
        <begin position="778"/>
        <end position="790"/>
    </location>
</feature>
<accession>A0AAN7HGR4</accession>
<dbReference type="PANTHER" id="PTHR45527">
    <property type="entry name" value="NONRIBOSOMAL PEPTIDE SYNTHETASE"/>
    <property type="match status" value="1"/>
</dbReference>
<protein>
    <submittedName>
        <fullName evidence="7">Non-ribosomal peptide synthetase</fullName>
    </submittedName>
</protein>
<dbReference type="GO" id="GO:0043041">
    <property type="term" value="P:amino acid activation for nonribosomal peptide biosynthetic process"/>
    <property type="evidence" value="ECO:0007669"/>
    <property type="project" value="TreeGrafter"/>
</dbReference>
<dbReference type="InterPro" id="IPR023213">
    <property type="entry name" value="CAT-like_dom_sf"/>
</dbReference>
<evidence type="ECO:0000256" key="2">
    <source>
        <dbReference type="ARBA" id="ARBA00022553"/>
    </source>
</evidence>
<feature type="region of interest" description="Disordered" evidence="5">
    <location>
        <begin position="1692"/>
        <end position="1711"/>
    </location>
</feature>
<dbReference type="EMBL" id="MU857722">
    <property type="protein sequence ID" value="KAK4244832.1"/>
    <property type="molecule type" value="Genomic_DNA"/>
</dbReference>
<dbReference type="PANTHER" id="PTHR45527:SF3">
    <property type="entry name" value="SIDEROPHORE SYNTHETASE (EUROFUNG)"/>
    <property type="match status" value="1"/>
</dbReference>
<dbReference type="SUPFAM" id="SSF52777">
    <property type="entry name" value="CoA-dependent acyltransferases"/>
    <property type="match status" value="4"/>
</dbReference>
<dbReference type="InterPro" id="IPR006162">
    <property type="entry name" value="Ppantetheine_attach_site"/>
</dbReference>
<dbReference type="InterPro" id="IPR042099">
    <property type="entry name" value="ANL_N_sf"/>
</dbReference>